<feature type="domain" description="DUF4340" evidence="1">
    <location>
        <begin position="71"/>
        <end position="252"/>
    </location>
</feature>
<dbReference type="Proteomes" id="UP000547674">
    <property type="component" value="Unassembled WGS sequence"/>
</dbReference>
<protein>
    <submittedName>
        <fullName evidence="2">DUF4340 domain-containing protein</fullName>
    </submittedName>
</protein>
<organism evidence="2 3">
    <name type="scientific">Eiseniibacteriota bacterium</name>
    <dbReference type="NCBI Taxonomy" id="2212470"/>
    <lineage>
        <taxon>Bacteria</taxon>
        <taxon>Candidatus Eiseniibacteriota</taxon>
    </lineage>
</organism>
<feature type="non-terminal residue" evidence="2">
    <location>
        <position position="277"/>
    </location>
</feature>
<proteinExistence type="predicted"/>
<comment type="caution">
    <text evidence="2">The sequence shown here is derived from an EMBL/GenBank/DDBJ whole genome shotgun (WGS) entry which is preliminary data.</text>
</comment>
<gene>
    <name evidence="2" type="ORF">HKN21_08900</name>
</gene>
<accession>A0A7Y2E822</accession>
<reference evidence="2 3" key="1">
    <citation type="submission" date="2020-03" db="EMBL/GenBank/DDBJ databases">
        <title>Metabolic flexibility allows generalist bacteria to become dominant in a frequently disturbed ecosystem.</title>
        <authorList>
            <person name="Chen Y.-J."/>
            <person name="Leung P.M."/>
            <person name="Bay S.K."/>
            <person name="Hugenholtz P."/>
            <person name="Kessler A.J."/>
            <person name="Shelley G."/>
            <person name="Waite D.W."/>
            <person name="Cook P.L."/>
            <person name="Greening C."/>
        </authorList>
    </citation>
    <scope>NUCLEOTIDE SEQUENCE [LARGE SCALE GENOMIC DNA]</scope>
    <source>
        <strain evidence="2">SS_bin_28</strain>
    </source>
</reference>
<evidence type="ECO:0000313" key="2">
    <source>
        <dbReference type="EMBL" id="NNF06866.1"/>
    </source>
</evidence>
<name>A0A7Y2E822_UNCEI</name>
<dbReference type="EMBL" id="JABDJR010000353">
    <property type="protein sequence ID" value="NNF06866.1"/>
    <property type="molecule type" value="Genomic_DNA"/>
</dbReference>
<sequence>MNRSTTLLLMVALLCVALVFLFVNPMQDSVQRDNPELAELVSIGDVDAINQIEIKAPEKDLIQLNKTTAGWFVESRKGYVADTSAVSSVLSTAAEIVATSVVSSNPEKQGIFEVNSEKGVEVTLKEGDQVRAHFFVGKTGSDFTSSYVRSAESDEVYLVRGVNRNLFNRGTGFVDRTLAKFKPEDVTVLSLAAADTGWVVTKTDSTWSITSPDGTNGEASEAVVMTVARMLSTLNADAVVDTLSEDQAGLTDPELIYSVTAGGEEFAVHVGNQTDQG</sequence>
<dbReference type="Pfam" id="PF14238">
    <property type="entry name" value="DUF4340"/>
    <property type="match status" value="1"/>
</dbReference>
<dbReference type="AlphaFoldDB" id="A0A7Y2E822"/>
<dbReference type="InterPro" id="IPR025641">
    <property type="entry name" value="DUF4340"/>
</dbReference>
<evidence type="ECO:0000313" key="3">
    <source>
        <dbReference type="Proteomes" id="UP000547674"/>
    </source>
</evidence>
<evidence type="ECO:0000259" key="1">
    <source>
        <dbReference type="Pfam" id="PF14238"/>
    </source>
</evidence>